<evidence type="ECO:0000313" key="1">
    <source>
        <dbReference type="EMBL" id="XBO73516.1"/>
    </source>
</evidence>
<name>A0AAU7KPK6_9GAMM</name>
<accession>A0AAU7KPK6</accession>
<dbReference type="InterPro" id="IPR036390">
    <property type="entry name" value="WH_DNA-bd_sf"/>
</dbReference>
<dbReference type="InterPro" id="IPR043129">
    <property type="entry name" value="ATPase_NBD"/>
</dbReference>
<dbReference type="InterPro" id="IPR036388">
    <property type="entry name" value="WH-like_DNA-bd_sf"/>
</dbReference>
<dbReference type="Gene3D" id="3.30.420.40">
    <property type="match status" value="2"/>
</dbReference>
<dbReference type="InterPro" id="IPR000600">
    <property type="entry name" value="ROK"/>
</dbReference>
<dbReference type="Pfam" id="PF13412">
    <property type="entry name" value="HTH_24"/>
    <property type="match status" value="1"/>
</dbReference>
<dbReference type="SUPFAM" id="SSF46785">
    <property type="entry name" value="Winged helix' DNA-binding domain"/>
    <property type="match status" value="1"/>
</dbReference>
<dbReference type="RefSeq" id="WP_213227099.1">
    <property type="nucleotide sequence ID" value="NZ_CP098828.1"/>
</dbReference>
<reference evidence="1" key="1">
    <citation type="submission" date="2022-06" db="EMBL/GenBank/DDBJ databases">
        <title>A novel DMS-producing enzyme.</title>
        <authorList>
            <person name="Zhang Y."/>
        </authorList>
    </citation>
    <scope>NUCLEOTIDE SEQUENCE</scope>
    <source>
        <strain evidence="1">H10-59</strain>
    </source>
</reference>
<dbReference type="AlphaFoldDB" id="A0AAU7KPK6"/>
<proteinExistence type="predicted"/>
<organism evidence="1">
    <name type="scientific">Halomonas sp. H10-59</name>
    <dbReference type="NCBI Taxonomy" id="2950874"/>
    <lineage>
        <taxon>Bacteria</taxon>
        <taxon>Pseudomonadati</taxon>
        <taxon>Pseudomonadota</taxon>
        <taxon>Gammaproteobacteria</taxon>
        <taxon>Oceanospirillales</taxon>
        <taxon>Halomonadaceae</taxon>
        <taxon>Halomonas</taxon>
    </lineage>
</organism>
<sequence>MINKSTDNTPASLRKAHRGLFLSDIQMSPGISRAELARRQGFSEMAATRIVRELVAAGIVEEFSVDTPKKSVGRPKTGLRIVKDGIFAGGITVSAYHSEVSICDANGSPVARAHLDDPPLADVAKTAKFYARALHDLIIASGIDQDRMVGVGVSLSARTQPEEGRIVKSEYFGWGGDDGRFCREIRALTNLPVEVENISNSLAIAEMRFGAARDISDFTLIHAATFVGASVVSDHRLVRGASEVSGLIGHFRAQTRPLECVCGRNDCLNLSATGFGLLSQLGKLDHQRFDHSRLSYYATSLLAALEDPEAAPLVQQAGAQLAPALDCIVKLLGPQRVILSGHLGTNETYYSAVETALRNDFDYGADSDFELTKGTFSSGDAAALLALHVFCYSNRLDYQRLA</sequence>
<protein>
    <submittedName>
        <fullName evidence="1">ROK family transcriptional regulator</fullName>
    </submittedName>
</protein>
<gene>
    <name evidence="1" type="ORF">NFG57_11760</name>
</gene>
<dbReference type="PANTHER" id="PTHR18964">
    <property type="entry name" value="ROK (REPRESSOR, ORF, KINASE) FAMILY"/>
    <property type="match status" value="1"/>
</dbReference>
<dbReference type="Gene3D" id="1.10.10.10">
    <property type="entry name" value="Winged helix-like DNA-binding domain superfamily/Winged helix DNA-binding domain"/>
    <property type="match status" value="1"/>
</dbReference>
<dbReference type="SUPFAM" id="SSF53067">
    <property type="entry name" value="Actin-like ATPase domain"/>
    <property type="match status" value="1"/>
</dbReference>
<dbReference type="PANTHER" id="PTHR18964:SF173">
    <property type="entry name" value="GLUCOKINASE"/>
    <property type="match status" value="1"/>
</dbReference>
<dbReference type="Pfam" id="PF00480">
    <property type="entry name" value="ROK"/>
    <property type="match status" value="1"/>
</dbReference>
<dbReference type="EMBL" id="CP098828">
    <property type="protein sequence ID" value="XBO73516.1"/>
    <property type="molecule type" value="Genomic_DNA"/>
</dbReference>